<evidence type="ECO:0000313" key="5">
    <source>
        <dbReference type="EMBL" id="CAB4991183.1"/>
    </source>
</evidence>
<dbReference type="PANTHER" id="PTHR43685">
    <property type="entry name" value="GLYCOSYLTRANSFERASE"/>
    <property type="match status" value="1"/>
</dbReference>
<dbReference type="AlphaFoldDB" id="A0A6J7S224"/>
<dbReference type="EMBL" id="CAFBPW010000116">
    <property type="protein sequence ID" value="CAB5035193.1"/>
    <property type="molecule type" value="Genomic_DNA"/>
</dbReference>
<dbReference type="CDD" id="cd04196">
    <property type="entry name" value="GT_2_like_d"/>
    <property type="match status" value="1"/>
</dbReference>
<dbReference type="InterPro" id="IPR001173">
    <property type="entry name" value="Glyco_trans_2-like"/>
</dbReference>
<dbReference type="EMBL" id="CAFBOG010000180">
    <property type="protein sequence ID" value="CAB4991183.1"/>
    <property type="molecule type" value="Genomic_DNA"/>
</dbReference>
<evidence type="ECO:0000313" key="4">
    <source>
        <dbReference type="EMBL" id="CAB4811000.1"/>
    </source>
</evidence>
<gene>
    <name evidence="3" type="ORF">UFOPK2582_00507</name>
    <name evidence="4" type="ORF">UFOPK3046_01154</name>
    <name evidence="5" type="ORF">UFOPK3914_01603</name>
    <name evidence="6" type="ORF">UFOPK4173_01077</name>
</gene>
<dbReference type="InterPro" id="IPR029044">
    <property type="entry name" value="Nucleotide-diphossugar_trans"/>
</dbReference>
<organism evidence="6">
    <name type="scientific">freshwater metagenome</name>
    <dbReference type="NCBI Taxonomy" id="449393"/>
    <lineage>
        <taxon>unclassified sequences</taxon>
        <taxon>metagenomes</taxon>
        <taxon>ecological metagenomes</taxon>
    </lineage>
</organism>
<dbReference type="EMBL" id="CAEZXS010000041">
    <property type="protein sequence ID" value="CAB4692588.1"/>
    <property type="molecule type" value="Genomic_DNA"/>
</dbReference>
<dbReference type="InterPro" id="IPR050834">
    <property type="entry name" value="Glycosyltransf_2"/>
</dbReference>
<proteinExistence type="predicted"/>
<dbReference type="Gene3D" id="3.90.550.10">
    <property type="entry name" value="Spore Coat Polysaccharide Biosynthesis Protein SpsA, Chain A"/>
    <property type="match status" value="1"/>
</dbReference>
<evidence type="ECO:0000313" key="6">
    <source>
        <dbReference type="EMBL" id="CAB5035193.1"/>
    </source>
</evidence>
<accession>A0A6J7S224</accession>
<evidence type="ECO:0000259" key="2">
    <source>
        <dbReference type="Pfam" id="PF00535"/>
    </source>
</evidence>
<dbReference type="Pfam" id="PF00535">
    <property type="entry name" value="Glycos_transf_2"/>
    <property type="match status" value="1"/>
</dbReference>
<protein>
    <submittedName>
        <fullName evidence="6">Unannotated protein</fullName>
    </submittedName>
</protein>
<feature type="region of interest" description="Disordered" evidence="1">
    <location>
        <begin position="351"/>
        <end position="380"/>
    </location>
</feature>
<reference evidence="6" key="1">
    <citation type="submission" date="2020-05" db="EMBL/GenBank/DDBJ databases">
        <authorList>
            <person name="Chiriac C."/>
            <person name="Salcher M."/>
            <person name="Ghai R."/>
            <person name="Kavagutti S V."/>
        </authorList>
    </citation>
    <scope>NUCLEOTIDE SEQUENCE</scope>
</reference>
<dbReference type="PANTHER" id="PTHR43685:SF11">
    <property type="entry name" value="GLYCOSYLTRANSFERASE TAGX-RELATED"/>
    <property type="match status" value="1"/>
</dbReference>
<dbReference type="SUPFAM" id="SSF53448">
    <property type="entry name" value="Nucleotide-diphospho-sugar transferases"/>
    <property type="match status" value="1"/>
</dbReference>
<evidence type="ECO:0000313" key="3">
    <source>
        <dbReference type="EMBL" id="CAB4692588.1"/>
    </source>
</evidence>
<feature type="domain" description="Glycosyltransferase 2-like" evidence="2">
    <location>
        <begin position="21"/>
        <end position="148"/>
    </location>
</feature>
<name>A0A6J7S224_9ZZZZ</name>
<evidence type="ECO:0000256" key="1">
    <source>
        <dbReference type="SAM" id="MobiDB-lite"/>
    </source>
</evidence>
<feature type="compositionally biased region" description="Basic and acidic residues" evidence="1">
    <location>
        <begin position="365"/>
        <end position="380"/>
    </location>
</feature>
<dbReference type="EMBL" id="CAFAAQ010000102">
    <property type="protein sequence ID" value="CAB4811000.1"/>
    <property type="molecule type" value="Genomic_DNA"/>
</dbReference>
<sequence length="380" mass="41570">MTTEQASTPRTRYPRAQCEVSVALCTLNGSQWIEELLQSIAAQELLPDEIVIQDDCSEDDTVELIEKFADQAPFAIRLEVNQFRLGSTANFATALARCHGRFIALADQDDVWYPVKLRRLIDELELDPTVTMVFSDADLIGPDGQDLGQRLWDARLIGRTLRKRAVVPEELFARRALTTGCTMAVRRRAVAASLPFPEALENEAAPMRHDRWLSLVAASVGTVRALPDSLLGFRVHPDQETGVLVGAQLTHALGRAASAVFIAPVGQSNESHLARANQLEAAAERANEMGDFEEALTLEAIAAHHRSRVQTSGSVLDRLRCIAEGVRVGAYGWDRLGMVAVAGDTVRSVRPGRGAQCEPAMQREPALHSESAPEHQIEGN</sequence>